<dbReference type="KEGG" id="hrr:HZS55_08900"/>
<dbReference type="GO" id="GO:0005886">
    <property type="term" value="C:plasma membrane"/>
    <property type="evidence" value="ECO:0007669"/>
    <property type="project" value="TreeGrafter"/>
</dbReference>
<feature type="compositionally biased region" description="Basic and acidic residues" evidence="1">
    <location>
        <begin position="193"/>
        <end position="203"/>
    </location>
</feature>
<dbReference type="EMBL" id="CP058910">
    <property type="protein sequence ID" value="QLH77405.1"/>
    <property type="molecule type" value="Genomic_DNA"/>
</dbReference>
<keyword evidence="4" id="KW-1185">Reference proteome</keyword>
<gene>
    <name evidence="3" type="ORF">HZS55_08900</name>
</gene>
<dbReference type="RefSeq" id="WP_179911333.1">
    <property type="nucleotide sequence ID" value="NZ_CP058910.1"/>
</dbReference>
<dbReference type="AlphaFoldDB" id="A0A7D5P4K2"/>
<evidence type="ECO:0000313" key="3">
    <source>
        <dbReference type="EMBL" id="QLH77405.1"/>
    </source>
</evidence>
<feature type="region of interest" description="Disordered" evidence="1">
    <location>
        <begin position="154"/>
        <end position="216"/>
    </location>
</feature>
<dbReference type="PANTHER" id="PTHR33507">
    <property type="entry name" value="INNER MEMBRANE PROTEIN YBBJ"/>
    <property type="match status" value="1"/>
</dbReference>
<dbReference type="Gene3D" id="2.40.50.140">
    <property type="entry name" value="Nucleic acid-binding proteins"/>
    <property type="match status" value="1"/>
</dbReference>
<reference evidence="3 4" key="1">
    <citation type="submission" date="2020-07" db="EMBL/GenBank/DDBJ databases">
        <title>Halosimplex pelagicum sp. nov. and Halosimplex rubrum sp. nov., isolated from salted brown alga Laminaria, and emended description of the genus Halosimplex.</title>
        <authorList>
            <person name="Cui H."/>
        </authorList>
    </citation>
    <scope>NUCLEOTIDE SEQUENCE [LARGE SCALE GENOMIC DNA]</scope>
    <source>
        <strain evidence="3 4">R27</strain>
    </source>
</reference>
<accession>A0A7D5P4K2</accession>
<evidence type="ECO:0000256" key="2">
    <source>
        <dbReference type="SAM" id="Phobius"/>
    </source>
</evidence>
<proteinExistence type="predicted"/>
<feature type="transmembrane region" description="Helical" evidence="2">
    <location>
        <begin position="39"/>
        <end position="58"/>
    </location>
</feature>
<name>A0A7D5P4K2_9EURY</name>
<keyword evidence="2" id="KW-1133">Transmembrane helix</keyword>
<protein>
    <submittedName>
        <fullName evidence="3">NfeD family protein</fullName>
    </submittedName>
</protein>
<evidence type="ECO:0000256" key="1">
    <source>
        <dbReference type="SAM" id="MobiDB-lite"/>
    </source>
</evidence>
<keyword evidence="2" id="KW-0812">Transmembrane</keyword>
<keyword evidence="2" id="KW-0472">Membrane</keyword>
<feature type="compositionally biased region" description="Acidic residues" evidence="1">
    <location>
        <begin position="204"/>
        <end position="216"/>
    </location>
</feature>
<organism evidence="3 4">
    <name type="scientific">Halosimplex rubrum</name>
    <dbReference type="NCBI Taxonomy" id="869889"/>
    <lineage>
        <taxon>Archaea</taxon>
        <taxon>Methanobacteriati</taxon>
        <taxon>Methanobacteriota</taxon>
        <taxon>Stenosarchaea group</taxon>
        <taxon>Halobacteria</taxon>
        <taxon>Halobacteriales</taxon>
        <taxon>Haloarculaceae</taxon>
        <taxon>Halosimplex</taxon>
    </lineage>
</organism>
<dbReference type="GeneID" id="56077977"/>
<sequence>MIEWIGQTSVLSWIGANLPLFLLLAGAALTIAEAFAPGAHFMVLGVALLVAGLVGLLLPPGLGVLAPLILAGLVVAAGAGTFYVYRQFDFYGGKGGPQTSDSDSLRGETGRVTERITETEGEVKLDEGGFNPYYRAKSVDGEIEEGTEVMVVDPGGGNVVTVEPLTGGTDEIDRELARERRRSSSPSPDGDGSEDRDGIQADRDTDDEREFETDPA</sequence>
<dbReference type="OrthoDB" id="157604at2157"/>
<dbReference type="Proteomes" id="UP000509667">
    <property type="component" value="Chromosome"/>
</dbReference>
<dbReference type="PANTHER" id="PTHR33507:SF3">
    <property type="entry name" value="INNER MEMBRANE PROTEIN YBBJ"/>
    <property type="match status" value="1"/>
</dbReference>
<feature type="transmembrane region" description="Helical" evidence="2">
    <location>
        <begin position="64"/>
        <end position="85"/>
    </location>
</feature>
<dbReference type="InterPro" id="IPR052165">
    <property type="entry name" value="Membrane_assoc_protease"/>
</dbReference>
<dbReference type="InterPro" id="IPR012340">
    <property type="entry name" value="NA-bd_OB-fold"/>
</dbReference>
<evidence type="ECO:0000313" key="4">
    <source>
        <dbReference type="Proteomes" id="UP000509667"/>
    </source>
</evidence>
<feature type="transmembrane region" description="Helical" evidence="2">
    <location>
        <begin position="12"/>
        <end position="32"/>
    </location>
</feature>